<dbReference type="GeneID" id="28837847"/>
<reference evidence="1 2" key="1">
    <citation type="submission" date="2016-03" db="EMBL/GenBank/DDBJ databases">
        <title>Comparative genomics of Pseudogymnoascus destructans, the fungus causing white-nose syndrome of bats.</title>
        <authorList>
            <person name="Palmer J.M."/>
            <person name="Drees K.P."/>
            <person name="Foster J.T."/>
            <person name="Lindner D.L."/>
        </authorList>
    </citation>
    <scope>NUCLEOTIDE SEQUENCE [LARGE SCALE GENOMIC DNA]</scope>
    <source>
        <strain evidence="1 2">UAMH 10579</strain>
    </source>
</reference>
<dbReference type="SUPFAM" id="SSF48452">
    <property type="entry name" value="TPR-like"/>
    <property type="match status" value="1"/>
</dbReference>
<evidence type="ECO:0000313" key="2">
    <source>
        <dbReference type="Proteomes" id="UP000091956"/>
    </source>
</evidence>
<accession>A0A1B8GPA0</accession>
<dbReference type="Pfam" id="PF13374">
    <property type="entry name" value="TPR_10"/>
    <property type="match status" value="2"/>
</dbReference>
<dbReference type="STRING" id="342668.A0A1B8GPA0"/>
<reference evidence="2" key="2">
    <citation type="journal article" date="2018" name="Nat. Commun.">
        <title>Extreme sensitivity to ultraviolet light in the fungal pathogen causing white-nose syndrome of bats.</title>
        <authorList>
            <person name="Palmer J.M."/>
            <person name="Drees K.P."/>
            <person name="Foster J.T."/>
            <person name="Lindner D.L."/>
        </authorList>
    </citation>
    <scope>NUCLEOTIDE SEQUENCE [LARGE SCALE GENOMIC DNA]</scope>
    <source>
        <strain evidence="2">UAMH 10579</strain>
    </source>
</reference>
<name>A0A1B8GPA0_9PEZI</name>
<protein>
    <submittedName>
        <fullName evidence="1">Uncharacterized protein</fullName>
    </submittedName>
</protein>
<dbReference type="InterPro" id="IPR011990">
    <property type="entry name" value="TPR-like_helical_dom_sf"/>
</dbReference>
<dbReference type="AlphaFoldDB" id="A0A1B8GPA0"/>
<keyword evidence="2" id="KW-1185">Reference proteome</keyword>
<proteinExistence type="predicted"/>
<dbReference type="Gene3D" id="1.25.40.10">
    <property type="entry name" value="Tetratricopeptide repeat domain"/>
    <property type="match status" value="1"/>
</dbReference>
<sequence>MMNLATSLSQQGKYGEAETMQRQTLQLQSLRQQGKYAEAEAMDQQTLQLQETVLGKDHLALVAYRCRPLLTGQFYHSVRTSLCTSTVHVSAKPQQATGLPHTLTNKAV</sequence>
<evidence type="ECO:0000313" key="1">
    <source>
        <dbReference type="EMBL" id="OBT97644.1"/>
    </source>
</evidence>
<organism evidence="1 2">
    <name type="scientific">Pseudogymnoascus verrucosus</name>
    <dbReference type="NCBI Taxonomy" id="342668"/>
    <lineage>
        <taxon>Eukaryota</taxon>
        <taxon>Fungi</taxon>
        <taxon>Dikarya</taxon>
        <taxon>Ascomycota</taxon>
        <taxon>Pezizomycotina</taxon>
        <taxon>Leotiomycetes</taxon>
        <taxon>Thelebolales</taxon>
        <taxon>Thelebolaceae</taxon>
        <taxon>Pseudogymnoascus</taxon>
    </lineage>
</organism>
<dbReference type="RefSeq" id="XP_018131377.1">
    <property type="nucleotide sequence ID" value="XM_018273935.2"/>
</dbReference>
<gene>
    <name evidence="1" type="ORF">VE01_04461</name>
</gene>
<dbReference type="EMBL" id="KV460221">
    <property type="protein sequence ID" value="OBT97644.1"/>
    <property type="molecule type" value="Genomic_DNA"/>
</dbReference>
<dbReference type="Proteomes" id="UP000091956">
    <property type="component" value="Unassembled WGS sequence"/>
</dbReference>